<keyword evidence="3" id="KW-0812">Transmembrane</keyword>
<evidence type="ECO:0000313" key="5">
    <source>
        <dbReference type="Proteomes" id="UP000050741"/>
    </source>
</evidence>
<dbReference type="SUPFAM" id="SSF56112">
    <property type="entry name" value="Protein kinase-like (PK-like)"/>
    <property type="match status" value="1"/>
</dbReference>
<evidence type="ECO:0000256" key="2">
    <source>
        <dbReference type="SAM" id="Coils"/>
    </source>
</evidence>
<accession>A0A183BSZ2</accession>
<keyword evidence="3" id="KW-0472">Membrane</keyword>
<keyword evidence="5" id="KW-1185">Reference proteome</keyword>
<dbReference type="InterPro" id="IPR050235">
    <property type="entry name" value="CK1_Ser-Thr_kinase"/>
</dbReference>
<protein>
    <recommendedName>
        <fullName evidence="1">non-specific serine/threonine protein kinase</fullName>
        <ecNumber evidence="1">2.7.11.1</ecNumber>
    </recommendedName>
</protein>
<dbReference type="GO" id="GO:0004674">
    <property type="term" value="F:protein serine/threonine kinase activity"/>
    <property type="evidence" value="ECO:0007669"/>
    <property type="project" value="UniProtKB-EC"/>
</dbReference>
<dbReference type="InterPro" id="IPR008271">
    <property type="entry name" value="Ser/Thr_kinase_AS"/>
</dbReference>
<dbReference type="PANTHER" id="PTHR11909">
    <property type="entry name" value="CASEIN KINASE-RELATED"/>
    <property type="match status" value="1"/>
</dbReference>
<dbReference type="InterPro" id="IPR011009">
    <property type="entry name" value="Kinase-like_dom_sf"/>
</dbReference>
<keyword evidence="3" id="KW-1133">Transmembrane helix</keyword>
<dbReference type="Pfam" id="PF00069">
    <property type="entry name" value="Pkinase"/>
    <property type="match status" value="1"/>
</dbReference>
<dbReference type="InterPro" id="IPR043136">
    <property type="entry name" value="B30.2/SPRY_sf"/>
</dbReference>
<name>A0A183BSZ2_GLOPA</name>
<proteinExistence type="predicted"/>
<reference evidence="5" key="1">
    <citation type="submission" date="2014-05" db="EMBL/GenBank/DDBJ databases">
        <title>The genome and life-stage specific transcriptomes of Globodera pallida elucidate key aspects of plant parasitism by a cyst nematode.</title>
        <authorList>
            <person name="Cotton J.A."/>
            <person name="Lilley C.J."/>
            <person name="Jones L.M."/>
            <person name="Kikuchi T."/>
            <person name="Reid A.J."/>
            <person name="Thorpe P."/>
            <person name="Tsai I.J."/>
            <person name="Beasley H."/>
            <person name="Blok V."/>
            <person name="Cock P.J.A."/>
            <person name="Van den Akker S.E."/>
            <person name="Holroyd N."/>
            <person name="Hunt M."/>
            <person name="Mantelin S."/>
            <person name="Naghra H."/>
            <person name="Pain A."/>
            <person name="Palomares-Rius J.E."/>
            <person name="Zarowiecki M."/>
            <person name="Berriman M."/>
            <person name="Jones J.T."/>
            <person name="Urwin P.E."/>
        </authorList>
    </citation>
    <scope>NUCLEOTIDE SEQUENCE [LARGE SCALE GENOMIC DNA]</scope>
    <source>
        <strain evidence="5">Lindley</strain>
    </source>
</reference>
<feature type="domain" description="Protein kinase" evidence="4">
    <location>
        <begin position="1"/>
        <end position="191"/>
    </location>
</feature>
<reference evidence="6" key="2">
    <citation type="submission" date="2016-06" db="UniProtKB">
        <authorList>
            <consortium name="WormBaseParasite"/>
        </authorList>
    </citation>
    <scope>IDENTIFICATION</scope>
</reference>
<dbReference type="GO" id="GO:0005524">
    <property type="term" value="F:ATP binding"/>
    <property type="evidence" value="ECO:0007669"/>
    <property type="project" value="InterPro"/>
</dbReference>
<dbReference type="Gene3D" id="2.60.120.920">
    <property type="match status" value="1"/>
</dbReference>
<dbReference type="EC" id="2.7.11.1" evidence="1"/>
<evidence type="ECO:0000313" key="6">
    <source>
        <dbReference type="WBParaSite" id="GPLIN_000372800"/>
    </source>
</evidence>
<organism evidence="5 6">
    <name type="scientific">Globodera pallida</name>
    <name type="common">Potato cyst nematode worm</name>
    <name type="synonym">Heterodera pallida</name>
    <dbReference type="NCBI Taxonomy" id="36090"/>
    <lineage>
        <taxon>Eukaryota</taxon>
        <taxon>Metazoa</taxon>
        <taxon>Ecdysozoa</taxon>
        <taxon>Nematoda</taxon>
        <taxon>Chromadorea</taxon>
        <taxon>Rhabditida</taxon>
        <taxon>Tylenchina</taxon>
        <taxon>Tylenchomorpha</taxon>
        <taxon>Tylenchoidea</taxon>
        <taxon>Heteroderidae</taxon>
        <taxon>Heteroderinae</taxon>
        <taxon>Globodera</taxon>
    </lineage>
</organism>
<dbReference type="Proteomes" id="UP000050741">
    <property type="component" value="Unassembled WGS sequence"/>
</dbReference>
<feature type="transmembrane region" description="Helical" evidence="3">
    <location>
        <begin position="207"/>
        <end position="227"/>
    </location>
</feature>
<keyword evidence="2" id="KW-0175">Coiled coil</keyword>
<feature type="coiled-coil region" evidence="2">
    <location>
        <begin position="107"/>
        <end position="204"/>
    </location>
</feature>
<sequence length="330" mass="36961">MSLVGRGLDAQLANAGGRFSLGTALSIGAQMLEALRVLHNIGYVHNDLKPANFCTLARQIVLIDFGLAEKFFENYASLAAHLCDLTSAKDAIESFAYLLIDFQAMVVAELEEQKLSNANKFAEIEQQNALQQKKVVKLEKYLKEQQLNIMDLQKTVATLREIGAQFKLSMAAHEEEEQTKLEELKHLREKFKQFELELKGMKEIDPYRIVGAIVLFIFVIFTVHRLSKQKENCRLKMNGLINRWNPAACHDNLANIAIGLAPKRMPLDEYAGDHEGTYGYEGNKGRFWDTANLFVDSAADLFACVSLGRPGTKIEANFGLNFQSNIADGI</sequence>
<evidence type="ECO:0000259" key="4">
    <source>
        <dbReference type="PROSITE" id="PS50011"/>
    </source>
</evidence>
<evidence type="ECO:0000256" key="1">
    <source>
        <dbReference type="ARBA" id="ARBA00012513"/>
    </source>
</evidence>
<dbReference type="PROSITE" id="PS00108">
    <property type="entry name" value="PROTEIN_KINASE_ST"/>
    <property type="match status" value="1"/>
</dbReference>
<evidence type="ECO:0000256" key="3">
    <source>
        <dbReference type="SAM" id="Phobius"/>
    </source>
</evidence>
<dbReference type="InterPro" id="IPR000719">
    <property type="entry name" value="Prot_kinase_dom"/>
</dbReference>
<dbReference type="Gene3D" id="1.10.510.10">
    <property type="entry name" value="Transferase(Phosphotransferase) domain 1"/>
    <property type="match status" value="1"/>
</dbReference>
<dbReference type="PROSITE" id="PS50011">
    <property type="entry name" value="PROTEIN_KINASE_DOM"/>
    <property type="match status" value="1"/>
</dbReference>
<dbReference type="WBParaSite" id="GPLIN_000372800">
    <property type="protein sequence ID" value="GPLIN_000372800"/>
    <property type="gene ID" value="GPLIN_000372800"/>
</dbReference>
<dbReference type="AlphaFoldDB" id="A0A183BSZ2"/>